<comment type="subcellular location">
    <subcellularLocation>
        <location evidence="2 9">Cytoplasm</location>
    </subcellularLocation>
</comment>
<evidence type="ECO:0000256" key="2">
    <source>
        <dbReference type="ARBA" id="ARBA00004496"/>
    </source>
</evidence>
<dbReference type="EC" id="2.1.1.67" evidence="4 9"/>
<reference evidence="10 11" key="1">
    <citation type="submission" date="2023-08" db="EMBL/GenBank/DDBJ databases">
        <title>Pleionea litopenaei sp. nov., isolated from stomach of juvenile Litopenaeus vannamei.</title>
        <authorList>
            <person name="Rho A.M."/>
            <person name="Hwang C.Y."/>
        </authorList>
    </citation>
    <scope>NUCLEOTIDE SEQUENCE [LARGE SCALE GENOMIC DNA]</scope>
    <source>
        <strain evidence="10 11">HL-JVS1</strain>
    </source>
</reference>
<keyword evidence="6 9" id="KW-0489">Methyltransferase</keyword>
<dbReference type="GO" id="GO:0008119">
    <property type="term" value="F:thiopurine S-methyltransferase activity"/>
    <property type="evidence" value="ECO:0007669"/>
    <property type="project" value="UniProtKB-UniRule"/>
</dbReference>
<evidence type="ECO:0000256" key="1">
    <source>
        <dbReference type="ARBA" id="ARBA00000903"/>
    </source>
</evidence>
<evidence type="ECO:0000313" key="11">
    <source>
        <dbReference type="Proteomes" id="UP001239782"/>
    </source>
</evidence>
<feature type="binding site" evidence="9">
    <location>
        <position position="64"/>
    </location>
    <ligand>
        <name>S-adenosyl-L-methionine</name>
        <dbReference type="ChEBI" id="CHEBI:59789"/>
    </ligand>
</feature>
<comment type="catalytic activity">
    <reaction evidence="1 9">
        <text>S-adenosyl-L-methionine + a thiopurine = S-adenosyl-L-homocysteine + a thiopurine S-methylether.</text>
        <dbReference type="EC" id="2.1.1.67"/>
    </reaction>
</comment>
<dbReference type="InterPro" id="IPR025835">
    <property type="entry name" value="Thiopurine_S-MeTrfase"/>
</dbReference>
<evidence type="ECO:0000256" key="6">
    <source>
        <dbReference type="ARBA" id="ARBA00022603"/>
    </source>
</evidence>
<protein>
    <recommendedName>
        <fullName evidence="4 9">Thiopurine S-methyltransferase</fullName>
        <ecNumber evidence="4 9">2.1.1.67</ecNumber>
    </recommendedName>
    <alternativeName>
        <fullName evidence="9">Thiopurine methyltransferase</fullName>
    </alternativeName>
</protein>
<dbReference type="RefSeq" id="WP_309203688.1">
    <property type="nucleotide sequence ID" value="NZ_CP133548.1"/>
</dbReference>
<dbReference type="GO" id="GO:0032259">
    <property type="term" value="P:methylation"/>
    <property type="evidence" value="ECO:0007669"/>
    <property type="project" value="UniProtKB-KW"/>
</dbReference>
<dbReference type="PIRSF" id="PIRSF023956">
    <property type="entry name" value="Thiopurine_S-methyltransferase"/>
    <property type="match status" value="1"/>
</dbReference>
<dbReference type="NCBIfam" id="TIGR03840">
    <property type="entry name" value="TMPT_Se_Te"/>
    <property type="match status" value="1"/>
</dbReference>
<dbReference type="PANTHER" id="PTHR10259:SF11">
    <property type="entry name" value="THIOPURINE S-METHYLTRANSFERASE"/>
    <property type="match status" value="1"/>
</dbReference>
<evidence type="ECO:0000256" key="5">
    <source>
        <dbReference type="ARBA" id="ARBA00022490"/>
    </source>
</evidence>
<dbReference type="Proteomes" id="UP001239782">
    <property type="component" value="Chromosome"/>
</dbReference>
<evidence type="ECO:0000313" key="10">
    <source>
        <dbReference type="EMBL" id="WMS88474.1"/>
    </source>
</evidence>
<comment type="similarity">
    <text evidence="3 9">Belongs to the class I-like SAM-binding methyltransferase superfamily. TPMT family.</text>
</comment>
<evidence type="ECO:0000256" key="4">
    <source>
        <dbReference type="ARBA" id="ARBA00011905"/>
    </source>
</evidence>
<feature type="binding site" evidence="9">
    <location>
        <position position="43"/>
    </location>
    <ligand>
        <name>S-adenosyl-L-methionine</name>
        <dbReference type="ChEBI" id="CHEBI:59789"/>
    </ligand>
</feature>
<dbReference type="KEGG" id="plei:Q9312_06050"/>
<gene>
    <name evidence="9" type="primary">tpm</name>
    <name evidence="10" type="ORF">Q9312_06050</name>
</gene>
<dbReference type="Pfam" id="PF05724">
    <property type="entry name" value="TPMT"/>
    <property type="match status" value="1"/>
</dbReference>
<accession>A0AA51RVW5</accession>
<dbReference type="InterPro" id="IPR008854">
    <property type="entry name" value="TPMT"/>
</dbReference>
<keyword evidence="11" id="KW-1185">Reference proteome</keyword>
<dbReference type="InterPro" id="IPR022474">
    <property type="entry name" value="Thiopur_S-MeTfrase_Se/Te_detox"/>
</dbReference>
<keyword evidence="5 9" id="KW-0963">Cytoplasm</keyword>
<dbReference type="GO" id="GO:0005737">
    <property type="term" value="C:cytoplasm"/>
    <property type="evidence" value="ECO:0007669"/>
    <property type="project" value="UniProtKB-SubCell"/>
</dbReference>
<dbReference type="EMBL" id="CP133548">
    <property type="protein sequence ID" value="WMS88474.1"/>
    <property type="molecule type" value="Genomic_DNA"/>
</dbReference>
<feature type="binding site" evidence="9">
    <location>
        <position position="10"/>
    </location>
    <ligand>
        <name>S-adenosyl-L-methionine</name>
        <dbReference type="ChEBI" id="CHEBI:59789"/>
    </ligand>
</feature>
<organism evidence="10 11">
    <name type="scientific">Pleionea litopenaei</name>
    <dbReference type="NCBI Taxonomy" id="3070815"/>
    <lineage>
        <taxon>Bacteria</taxon>
        <taxon>Pseudomonadati</taxon>
        <taxon>Pseudomonadota</taxon>
        <taxon>Gammaproteobacteria</taxon>
        <taxon>Oceanospirillales</taxon>
        <taxon>Pleioneaceae</taxon>
        <taxon>Pleionea</taxon>
    </lineage>
</organism>
<dbReference type="PROSITE" id="PS51585">
    <property type="entry name" value="SAM_MT_TPMT"/>
    <property type="match status" value="1"/>
</dbReference>
<evidence type="ECO:0000256" key="7">
    <source>
        <dbReference type="ARBA" id="ARBA00022679"/>
    </source>
</evidence>
<proteinExistence type="inferred from homology"/>
<dbReference type="NCBIfam" id="NF009732">
    <property type="entry name" value="PRK13255.1"/>
    <property type="match status" value="1"/>
</dbReference>
<dbReference type="Gene3D" id="3.40.50.150">
    <property type="entry name" value="Vaccinia Virus protein VP39"/>
    <property type="match status" value="1"/>
</dbReference>
<name>A0AA51RVW5_9GAMM</name>
<evidence type="ECO:0000256" key="3">
    <source>
        <dbReference type="ARBA" id="ARBA00008145"/>
    </source>
</evidence>
<keyword evidence="8 9" id="KW-0949">S-adenosyl-L-methionine</keyword>
<dbReference type="PANTHER" id="PTHR10259">
    <property type="entry name" value="THIOPURINE S-METHYLTRANSFERASE"/>
    <property type="match status" value="1"/>
</dbReference>
<keyword evidence="7 9" id="KW-0808">Transferase</keyword>
<dbReference type="InterPro" id="IPR029063">
    <property type="entry name" value="SAM-dependent_MTases_sf"/>
</dbReference>
<dbReference type="HAMAP" id="MF_00812">
    <property type="entry name" value="Thiopur_methtran"/>
    <property type="match status" value="1"/>
</dbReference>
<dbReference type="GO" id="GO:0010038">
    <property type="term" value="P:response to metal ion"/>
    <property type="evidence" value="ECO:0007669"/>
    <property type="project" value="InterPro"/>
</dbReference>
<sequence>MEHEFWLNKWQQQQIGFHLSAPHPLLQRYKDECFDSGPVFVPLCGKSLDMVFLAEQGHKVLGVELSETAVVSFFKERDLATEKEPANDLMAWRGGDYEIFQGDYFHLSSPALEQTRQVYDRAALIALPKPMRESYVEHLEKIMPPDFRVLLITLDYHQDEMSGPPFAVSEQEVRHLYQNAREIKQLRYTSIIDQEPSFREQGLTDLFQGTYFIQY</sequence>
<dbReference type="SUPFAM" id="SSF53335">
    <property type="entry name" value="S-adenosyl-L-methionine-dependent methyltransferases"/>
    <property type="match status" value="1"/>
</dbReference>
<feature type="binding site" evidence="9">
    <location>
        <position position="121"/>
    </location>
    <ligand>
        <name>S-adenosyl-L-methionine</name>
        <dbReference type="ChEBI" id="CHEBI:59789"/>
    </ligand>
</feature>
<evidence type="ECO:0000256" key="8">
    <source>
        <dbReference type="ARBA" id="ARBA00022691"/>
    </source>
</evidence>
<dbReference type="FunFam" id="3.40.50.150:FF:000101">
    <property type="entry name" value="Thiopurine S-methyltransferase"/>
    <property type="match status" value="1"/>
</dbReference>
<dbReference type="AlphaFoldDB" id="A0AA51RVW5"/>
<evidence type="ECO:0000256" key="9">
    <source>
        <dbReference type="HAMAP-Rule" id="MF_00812"/>
    </source>
</evidence>